<feature type="transmembrane region" description="Helical" evidence="1">
    <location>
        <begin position="191"/>
        <end position="215"/>
    </location>
</feature>
<keyword evidence="3" id="KW-1185">Reference proteome</keyword>
<keyword evidence="1" id="KW-0812">Transmembrane</keyword>
<feature type="transmembrane region" description="Helical" evidence="1">
    <location>
        <begin position="89"/>
        <end position="107"/>
    </location>
</feature>
<dbReference type="Proteomes" id="UP000306196">
    <property type="component" value="Unassembled WGS sequence"/>
</dbReference>
<comment type="caution">
    <text evidence="2">The sequence shown here is derived from an EMBL/GenBank/DDBJ whole genome shotgun (WGS) entry which is preliminary data.</text>
</comment>
<dbReference type="OrthoDB" id="188353at2"/>
<organism evidence="2 3">
    <name type="scientific">Phragmitibacter flavus</name>
    <dbReference type="NCBI Taxonomy" id="2576071"/>
    <lineage>
        <taxon>Bacteria</taxon>
        <taxon>Pseudomonadati</taxon>
        <taxon>Verrucomicrobiota</taxon>
        <taxon>Verrucomicrobiia</taxon>
        <taxon>Verrucomicrobiales</taxon>
        <taxon>Verrucomicrobiaceae</taxon>
        <taxon>Phragmitibacter</taxon>
    </lineage>
</organism>
<evidence type="ECO:0000256" key="1">
    <source>
        <dbReference type="SAM" id="Phobius"/>
    </source>
</evidence>
<gene>
    <name evidence="2" type="ORF">FEM03_03810</name>
</gene>
<protein>
    <recommendedName>
        <fullName evidence="4">MFS transporter</fullName>
    </recommendedName>
</protein>
<name>A0A5R8KHV4_9BACT</name>
<evidence type="ECO:0000313" key="2">
    <source>
        <dbReference type="EMBL" id="TLD71862.1"/>
    </source>
</evidence>
<evidence type="ECO:0008006" key="4">
    <source>
        <dbReference type="Google" id="ProtNLM"/>
    </source>
</evidence>
<feature type="transmembrane region" description="Helical" evidence="1">
    <location>
        <begin position="39"/>
        <end position="58"/>
    </location>
</feature>
<feature type="transmembrane region" description="Helical" evidence="1">
    <location>
        <begin position="147"/>
        <end position="171"/>
    </location>
</feature>
<feature type="transmembrane region" description="Helical" evidence="1">
    <location>
        <begin position="65"/>
        <end position="83"/>
    </location>
</feature>
<dbReference type="AlphaFoldDB" id="A0A5R8KHV4"/>
<dbReference type="EMBL" id="VAUV01000003">
    <property type="protein sequence ID" value="TLD71862.1"/>
    <property type="molecule type" value="Genomic_DNA"/>
</dbReference>
<proteinExistence type="predicted"/>
<dbReference type="NCBIfam" id="NF041646">
    <property type="entry name" value="VC0807_fam"/>
    <property type="match status" value="1"/>
</dbReference>
<reference evidence="2 3" key="1">
    <citation type="submission" date="2019-05" db="EMBL/GenBank/DDBJ databases">
        <title>Verrucobacter flavum gen. nov., sp. nov. a new member of the family Verrucomicrobiaceae.</title>
        <authorList>
            <person name="Szuroczki S."/>
            <person name="Abbaszade G."/>
            <person name="Szabo A."/>
            <person name="Felfoldi T."/>
            <person name="Schumann P."/>
            <person name="Boka K."/>
            <person name="Keki Z."/>
            <person name="Toumi M."/>
            <person name="Toth E."/>
        </authorList>
    </citation>
    <scope>NUCLEOTIDE SEQUENCE [LARGE SCALE GENOMIC DNA]</scope>
    <source>
        <strain evidence="2 3">MG-N-17</strain>
    </source>
</reference>
<keyword evidence="1" id="KW-0472">Membrane</keyword>
<accession>A0A5R8KHV4</accession>
<dbReference type="RefSeq" id="WP_138084866.1">
    <property type="nucleotide sequence ID" value="NZ_VAUV01000003.1"/>
</dbReference>
<sequence>MSETATKSPPNPLLEILLTIALPSVALDQLSKPSSVGPFWALVISLLFPIGFGLWCFYKKMGWNLFSILGFLTILLSGGLGLFKLDAFWFAIKESAIPIMIAIAFPLSHRWKKPMINALLMQPQLINLRALNESLAIGTRKAQFDHALFRASCGMGLGLIGSSVANFFLAMHLLGGKEPGSEAFVRSIGTLTWMGFIVIGVPLLAVMMIVFFILLRSVEKITGLERNDLLNPGQTVRRQVVKRP</sequence>
<keyword evidence="1" id="KW-1133">Transmembrane helix</keyword>
<evidence type="ECO:0000313" key="3">
    <source>
        <dbReference type="Proteomes" id="UP000306196"/>
    </source>
</evidence>